<sequence>MSHTTEVRERVLAYIEEGGLIKTACKLFRVSRSSIQRWRLRKTVTGVLSPVERTNAPYKVDDEALKRYIEFHPDAHLNELASHFGLTPSGIWRALKRLKITRKKDHALC</sequence>
<comment type="caution">
    <text evidence="2">The sequence shown here is derived from an EMBL/GenBank/DDBJ whole genome shotgun (WGS) entry which is preliminary data.</text>
</comment>
<dbReference type="InterPro" id="IPR002622">
    <property type="entry name" value="Transposase_14"/>
</dbReference>
<name>A0A0W0ZQU6_9GAMM</name>
<keyword evidence="3" id="KW-1185">Reference proteome</keyword>
<dbReference type="EMBL" id="LNZA01000007">
    <property type="protein sequence ID" value="KTD71537.1"/>
    <property type="molecule type" value="Genomic_DNA"/>
</dbReference>
<protein>
    <submittedName>
        <fullName evidence="2">Putative transposase</fullName>
    </submittedName>
</protein>
<dbReference type="AlphaFoldDB" id="A0A0W0ZQU6"/>
<dbReference type="Pfam" id="PF01710">
    <property type="entry name" value="HTH_Tnp_IS630"/>
    <property type="match status" value="1"/>
</dbReference>
<dbReference type="InterPro" id="IPR009057">
    <property type="entry name" value="Homeodomain-like_sf"/>
</dbReference>
<proteinExistence type="predicted"/>
<dbReference type="RefSeq" id="WP_058521738.1">
    <property type="nucleotide sequence ID" value="NZ_CAAAIP010000004.1"/>
</dbReference>
<accession>A0A0W0ZQU6</accession>
<dbReference type="PATRIC" id="fig|40335.7.peg.2690"/>
<dbReference type="SUPFAM" id="SSF46689">
    <property type="entry name" value="Homeodomain-like"/>
    <property type="match status" value="1"/>
</dbReference>
<evidence type="ECO:0000313" key="3">
    <source>
        <dbReference type="Proteomes" id="UP000054693"/>
    </source>
</evidence>
<feature type="domain" description="Transposase Synechocystis PCC 6803" evidence="1">
    <location>
        <begin position="1"/>
        <end position="106"/>
    </location>
</feature>
<dbReference type="Proteomes" id="UP000054693">
    <property type="component" value="Unassembled WGS sequence"/>
</dbReference>
<dbReference type="STRING" id="40335.Ltuc_2519"/>
<evidence type="ECO:0000259" key="1">
    <source>
        <dbReference type="Pfam" id="PF01710"/>
    </source>
</evidence>
<evidence type="ECO:0000313" key="2">
    <source>
        <dbReference type="EMBL" id="KTD71537.1"/>
    </source>
</evidence>
<reference evidence="2 3" key="1">
    <citation type="submission" date="2015-11" db="EMBL/GenBank/DDBJ databases">
        <title>Genomic analysis of 38 Legionella species identifies large and diverse effector repertoires.</title>
        <authorList>
            <person name="Burstein D."/>
            <person name="Amaro F."/>
            <person name="Zusman T."/>
            <person name="Lifshitz Z."/>
            <person name="Cohen O."/>
            <person name="Gilbert J.A."/>
            <person name="Pupko T."/>
            <person name="Shuman H.A."/>
            <person name="Segal G."/>
        </authorList>
    </citation>
    <scope>NUCLEOTIDE SEQUENCE [LARGE SCALE GENOMIC DNA]</scope>
    <source>
        <strain evidence="2 3">ATCC 49180</strain>
    </source>
</reference>
<gene>
    <name evidence="2" type="ORF">Ltuc_2519</name>
</gene>
<organism evidence="2 3">
    <name type="scientific">Legionella tucsonensis</name>
    <dbReference type="NCBI Taxonomy" id="40335"/>
    <lineage>
        <taxon>Bacteria</taxon>
        <taxon>Pseudomonadati</taxon>
        <taxon>Pseudomonadota</taxon>
        <taxon>Gammaproteobacteria</taxon>
        <taxon>Legionellales</taxon>
        <taxon>Legionellaceae</taxon>
        <taxon>Legionella</taxon>
    </lineage>
</organism>